<keyword evidence="2" id="KW-1185">Reference proteome</keyword>
<reference evidence="1" key="1">
    <citation type="journal article" date="2020" name="Stud. Mycol.">
        <title>101 Dothideomycetes genomes: a test case for predicting lifestyles and emergence of pathogens.</title>
        <authorList>
            <person name="Haridas S."/>
            <person name="Albert R."/>
            <person name="Binder M."/>
            <person name="Bloem J."/>
            <person name="Labutti K."/>
            <person name="Salamov A."/>
            <person name="Andreopoulos B."/>
            <person name="Baker S."/>
            <person name="Barry K."/>
            <person name="Bills G."/>
            <person name="Bluhm B."/>
            <person name="Cannon C."/>
            <person name="Castanera R."/>
            <person name="Culley D."/>
            <person name="Daum C."/>
            <person name="Ezra D."/>
            <person name="Gonzalez J."/>
            <person name="Henrissat B."/>
            <person name="Kuo A."/>
            <person name="Liang C."/>
            <person name="Lipzen A."/>
            <person name="Lutzoni F."/>
            <person name="Magnuson J."/>
            <person name="Mondo S."/>
            <person name="Nolan M."/>
            <person name="Ohm R."/>
            <person name="Pangilinan J."/>
            <person name="Park H.-J."/>
            <person name="Ramirez L."/>
            <person name="Alfaro M."/>
            <person name="Sun H."/>
            <person name="Tritt A."/>
            <person name="Yoshinaga Y."/>
            <person name="Zwiers L.-H."/>
            <person name="Turgeon B."/>
            <person name="Goodwin S."/>
            <person name="Spatafora J."/>
            <person name="Crous P."/>
            <person name="Grigoriev I."/>
        </authorList>
    </citation>
    <scope>NUCLEOTIDE SEQUENCE</scope>
    <source>
        <strain evidence="1">CBS 207.26</strain>
    </source>
</reference>
<dbReference type="Proteomes" id="UP000800200">
    <property type="component" value="Unassembled WGS sequence"/>
</dbReference>
<protein>
    <recommendedName>
        <fullName evidence="3">HD domain-containing protein</fullName>
    </recommendedName>
</protein>
<accession>A0A6A6EWG8</accession>
<organism evidence="1 2">
    <name type="scientific">Zopfia rhizophila CBS 207.26</name>
    <dbReference type="NCBI Taxonomy" id="1314779"/>
    <lineage>
        <taxon>Eukaryota</taxon>
        <taxon>Fungi</taxon>
        <taxon>Dikarya</taxon>
        <taxon>Ascomycota</taxon>
        <taxon>Pezizomycotina</taxon>
        <taxon>Dothideomycetes</taxon>
        <taxon>Dothideomycetes incertae sedis</taxon>
        <taxon>Zopfiaceae</taxon>
        <taxon>Zopfia</taxon>
    </lineage>
</organism>
<evidence type="ECO:0000313" key="1">
    <source>
        <dbReference type="EMBL" id="KAF2194450.1"/>
    </source>
</evidence>
<name>A0A6A6EWG8_9PEZI</name>
<sequence length="171" mass="19466">MRSWLTGQALINHLPPETQKDIDQEAFAIAIILHDQGWSKNPSIISADKCFEFDGANAARDFLLREGKSEEWDKHRIQLETEVAYVYVGTATELSGVEVEEFDRIAKEFPREGLKGYVREITCGLCRTKPETTYNSFVGGFGERFVERYSLEGEEDCGFDGSYDYRVGFVI</sequence>
<evidence type="ECO:0000313" key="2">
    <source>
        <dbReference type="Proteomes" id="UP000800200"/>
    </source>
</evidence>
<proteinExistence type="predicted"/>
<gene>
    <name evidence="1" type="ORF">K469DRAFT_725797</name>
</gene>
<evidence type="ECO:0008006" key="3">
    <source>
        <dbReference type="Google" id="ProtNLM"/>
    </source>
</evidence>
<dbReference type="AlphaFoldDB" id="A0A6A6EWG8"/>
<dbReference type="EMBL" id="ML994611">
    <property type="protein sequence ID" value="KAF2194450.1"/>
    <property type="molecule type" value="Genomic_DNA"/>
</dbReference>
<dbReference type="OrthoDB" id="2378324at2759"/>